<dbReference type="AlphaFoldDB" id="A0A192CLM9"/>
<gene>
    <name evidence="1" type="ORF">WLH_05549</name>
</gene>
<sequence length="34" mass="4152">MNNMLLHWGVSHGNDFDTCVFYFSHPDYRYLHFS</sequence>
<dbReference type="Proteomes" id="UP000183316">
    <property type="component" value="Chromosome"/>
</dbReference>
<name>A0A192CLM9_ECO25</name>
<evidence type="ECO:0000313" key="1">
    <source>
        <dbReference type="EMBL" id="ANK06810.1"/>
    </source>
</evidence>
<accession>A0A192CLM9</accession>
<proteinExistence type="predicted"/>
<evidence type="ECO:0000313" key="2">
    <source>
        <dbReference type="Proteomes" id="UP000183316"/>
    </source>
</evidence>
<protein>
    <submittedName>
        <fullName evidence="1">Uncharacterized protein</fullName>
    </submittedName>
</protein>
<organism evidence="1 2">
    <name type="scientific">Escherichia coli O25b:H4</name>
    <dbReference type="NCBI Taxonomy" id="941280"/>
    <lineage>
        <taxon>Bacteria</taxon>
        <taxon>Pseudomonadati</taxon>
        <taxon>Pseudomonadota</taxon>
        <taxon>Gammaproteobacteria</taxon>
        <taxon>Enterobacterales</taxon>
        <taxon>Enterobacteriaceae</taxon>
        <taxon>Escherichia</taxon>
    </lineage>
</organism>
<dbReference type="EMBL" id="CP015085">
    <property type="protein sequence ID" value="ANK06810.1"/>
    <property type="molecule type" value="Genomic_DNA"/>
</dbReference>
<reference evidence="1 2" key="1">
    <citation type="submission" date="2016-03" db="EMBL/GenBank/DDBJ databases">
        <title>Genome Sequence and Comparative Pathogenic Determinants of Uropathogenic Escherichia coli O25b:H4, a Clinical Isolate from Saudi Arabia.</title>
        <authorList>
            <person name="Alyamani E.A.J."/>
            <person name="Khiyami M.A."/>
            <person name="Booq R.Y."/>
            <person name="Bahwerth F.S."/>
            <person name="Vaisvil B."/>
            <person name="Schmitt D.P."/>
            <person name="Kapatral V."/>
        </authorList>
    </citation>
    <scope>NUCLEOTIDE SEQUENCE [LARGE SCALE GENOMIC DNA]</scope>
    <source>
        <strain evidence="1 2">O25b:H4</strain>
    </source>
</reference>